<dbReference type="STRING" id="1601833.SAMN05518684_10143"/>
<keyword evidence="2" id="KW-1185">Reference proteome</keyword>
<dbReference type="AlphaFoldDB" id="A0A1H9NYU0"/>
<dbReference type="Pfam" id="PF05120">
    <property type="entry name" value="GvpG"/>
    <property type="match status" value="1"/>
</dbReference>
<reference evidence="2" key="1">
    <citation type="submission" date="2016-10" db="EMBL/GenBank/DDBJ databases">
        <authorList>
            <person name="Varghese N."/>
            <person name="Submissions S."/>
        </authorList>
    </citation>
    <scope>NUCLEOTIDE SEQUENCE [LARGE SCALE GENOMIC DNA]</scope>
    <source>
        <strain evidence="2">S9</strain>
    </source>
</reference>
<accession>A0A1H9NYU0</accession>
<gene>
    <name evidence="1" type="ORF">SAMN05518684_10143</name>
</gene>
<evidence type="ECO:0000313" key="1">
    <source>
        <dbReference type="EMBL" id="SER40503.1"/>
    </source>
</evidence>
<evidence type="ECO:0000313" key="2">
    <source>
        <dbReference type="Proteomes" id="UP000198571"/>
    </source>
</evidence>
<proteinExistence type="predicted"/>
<dbReference type="EMBL" id="FOGT01000001">
    <property type="protein sequence ID" value="SER40503.1"/>
    <property type="molecule type" value="Genomic_DNA"/>
</dbReference>
<dbReference type="RefSeq" id="WP_093047003.1">
    <property type="nucleotide sequence ID" value="NZ_FOGT01000001.1"/>
</dbReference>
<dbReference type="InterPro" id="IPR007804">
    <property type="entry name" value="GvpG"/>
</dbReference>
<dbReference type="OrthoDB" id="2405115at2"/>
<protein>
    <submittedName>
        <fullName evidence="1">Gas vesicle protein G</fullName>
    </submittedName>
</protein>
<organism evidence="1 2">
    <name type="scientific">Salipaludibacillus aurantiacus</name>
    <dbReference type="NCBI Taxonomy" id="1601833"/>
    <lineage>
        <taxon>Bacteria</taxon>
        <taxon>Bacillati</taxon>
        <taxon>Bacillota</taxon>
        <taxon>Bacilli</taxon>
        <taxon>Bacillales</taxon>
        <taxon>Bacillaceae</taxon>
    </lineage>
</organism>
<dbReference type="Proteomes" id="UP000198571">
    <property type="component" value="Unassembled WGS sequence"/>
</dbReference>
<sequence length="85" mass="10468">MIHKLFTWPLDTVRFVGEKVKEEVDKELYDVDHIQQKLVHLEMMFEMDEISEEAYENQYDELMARYRTAKEIEQEQLRQSLEDER</sequence>
<name>A0A1H9NYU0_9BACI</name>